<dbReference type="AlphaFoldDB" id="A0A4Z1JB99"/>
<sequence length="127" mass="13339">MHVIIYTAEFLDGCINHFLHAFLVCHVDVYREDATGWVGCVGFTFLRGGLGGGEREVCEEDTGGAGFGERETSVFADAAAGLEEVSGRVGEGKKEWVQWAAAGGFGCHTEVMCGGGEDIGCGGETRG</sequence>
<evidence type="ECO:0000313" key="1">
    <source>
        <dbReference type="EMBL" id="TGO68790.1"/>
    </source>
</evidence>
<evidence type="ECO:0000313" key="2">
    <source>
        <dbReference type="Proteomes" id="UP000297452"/>
    </source>
</evidence>
<dbReference type="OrthoDB" id="10503047at2759"/>
<keyword evidence="2" id="KW-1185">Reference proteome</keyword>
<organism evidence="1 2">
    <name type="scientific">Botryotinia narcissicola</name>
    <dbReference type="NCBI Taxonomy" id="278944"/>
    <lineage>
        <taxon>Eukaryota</taxon>
        <taxon>Fungi</taxon>
        <taxon>Dikarya</taxon>
        <taxon>Ascomycota</taxon>
        <taxon>Pezizomycotina</taxon>
        <taxon>Leotiomycetes</taxon>
        <taxon>Helotiales</taxon>
        <taxon>Sclerotiniaceae</taxon>
        <taxon>Botryotinia</taxon>
    </lineage>
</organism>
<reference evidence="1 2" key="1">
    <citation type="submission" date="2017-12" db="EMBL/GenBank/DDBJ databases">
        <title>Comparative genomics of Botrytis spp.</title>
        <authorList>
            <person name="Valero-Jimenez C.A."/>
            <person name="Tapia P."/>
            <person name="Veloso J."/>
            <person name="Silva-Moreno E."/>
            <person name="Staats M."/>
            <person name="Valdes J.H."/>
            <person name="Van Kan J.A.L."/>
        </authorList>
    </citation>
    <scope>NUCLEOTIDE SEQUENCE [LARGE SCALE GENOMIC DNA]</scope>
    <source>
        <strain evidence="1 2">MUCL2120</strain>
    </source>
</reference>
<gene>
    <name evidence="1" type="ORF">BOTNAR_0020g00070</name>
</gene>
<proteinExistence type="predicted"/>
<name>A0A4Z1JB99_9HELO</name>
<protein>
    <submittedName>
        <fullName evidence="1">Uncharacterized protein</fullName>
    </submittedName>
</protein>
<comment type="caution">
    <text evidence="1">The sequence shown here is derived from an EMBL/GenBank/DDBJ whole genome shotgun (WGS) entry which is preliminary data.</text>
</comment>
<accession>A0A4Z1JB99</accession>
<dbReference type="EMBL" id="PQXJ01000020">
    <property type="protein sequence ID" value="TGO68790.1"/>
    <property type="molecule type" value="Genomic_DNA"/>
</dbReference>
<dbReference type="Proteomes" id="UP000297452">
    <property type="component" value="Unassembled WGS sequence"/>
</dbReference>